<feature type="chain" id="PRO_5018120649" evidence="1">
    <location>
        <begin position="22"/>
        <end position="203"/>
    </location>
</feature>
<accession>A0A3N4L5K8</accession>
<dbReference type="PROSITE" id="PS50213">
    <property type="entry name" value="FAS1"/>
    <property type="match status" value="1"/>
</dbReference>
<dbReference type="SMART" id="SM00554">
    <property type="entry name" value="FAS1"/>
    <property type="match status" value="1"/>
</dbReference>
<name>A0A3N4L5K8_9PEZI</name>
<dbReference type="InterPro" id="IPR000782">
    <property type="entry name" value="FAS1_domain"/>
</dbReference>
<dbReference type="AlphaFoldDB" id="A0A3N4L5K8"/>
<dbReference type="STRING" id="1392247.A0A3N4L5K8"/>
<dbReference type="GO" id="GO:0031012">
    <property type="term" value="C:extracellular matrix"/>
    <property type="evidence" value="ECO:0007669"/>
    <property type="project" value="TreeGrafter"/>
</dbReference>
<dbReference type="InterPro" id="IPR050904">
    <property type="entry name" value="Adhesion/Biosynth-related"/>
</dbReference>
<dbReference type="InParanoid" id="A0A3N4L5K8"/>
<dbReference type="Gene3D" id="2.30.180.10">
    <property type="entry name" value="FAS1 domain"/>
    <property type="match status" value="1"/>
</dbReference>
<sequence length="203" mass="22393">MRFTTGTGIFMLLALSFTASARENYTAPSAGTTIMDYLNSEPDLSSLAAAMKLPLGFETAFSHTPETNNFTFFAPNNAAFASMSQNLKRFYITPSTRGRAYLGNTLMYHYLPVDVYKTDGGVLFTDTFSRVQTATFLFLGTQKVGEDLVLNRRVKVVKGDIPVAGGVIHIVDGILDPTGMFFDDEYAVPKVKQTFMAGWELPY</sequence>
<gene>
    <name evidence="3" type="ORF">P167DRAFT_541551</name>
</gene>
<dbReference type="GO" id="GO:0030198">
    <property type="term" value="P:extracellular matrix organization"/>
    <property type="evidence" value="ECO:0007669"/>
    <property type="project" value="TreeGrafter"/>
</dbReference>
<evidence type="ECO:0000256" key="1">
    <source>
        <dbReference type="SAM" id="SignalP"/>
    </source>
</evidence>
<organism evidence="3 4">
    <name type="scientific">Morchella conica CCBAS932</name>
    <dbReference type="NCBI Taxonomy" id="1392247"/>
    <lineage>
        <taxon>Eukaryota</taxon>
        <taxon>Fungi</taxon>
        <taxon>Dikarya</taxon>
        <taxon>Ascomycota</taxon>
        <taxon>Pezizomycotina</taxon>
        <taxon>Pezizomycetes</taxon>
        <taxon>Pezizales</taxon>
        <taxon>Morchellaceae</taxon>
        <taxon>Morchella</taxon>
    </lineage>
</organism>
<proteinExistence type="predicted"/>
<dbReference type="Pfam" id="PF02469">
    <property type="entry name" value="Fasciclin"/>
    <property type="match status" value="1"/>
</dbReference>
<dbReference type="PANTHER" id="PTHR10900:SF124">
    <property type="entry name" value="FI05614P"/>
    <property type="match status" value="1"/>
</dbReference>
<dbReference type="GO" id="GO:0007155">
    <property type="term" value="P:cell adhesion"/>
    <property type="evidence" value="ECO:0007669"/>
    <property type="project" value="TreeGrafter"/>
</dbReference>
<keyword evidence="4" id="KW-1185">Reference proteome</keyword>
<feature type="signal peptide" evidence="1">
    <location>
        <begin position="1"/>
        <end position="21"/>
    </location>
</feature>
<dbReference type="Proteomes" id="UP000277580">
    <property type="component" value="Unassembled WGS sequence"/>
</dbReference>
<evidence type="ECO:0000259" key="2">
    <source>
        <dbReference type="PROSITE" id="PS50213"/>
    </source>
</evidence>
<dbReference type="PANTHER" id="PTHR10900">
    <property type="entry name" value="PERIOSTIN-RELATED"/>
    <property type="match status" value="1"/>
</dbReference>
<keyword evidence="1" id="KW-0732">Signal</keyword>
<dbReference type="SUPFAM" id="SSF82153">
    <property type="entry name" value="FAS1 domain"/>
    <property type="match status" value="1"/>
</dbReference>
<dbReference type="EMBL" id="ML119107">
    <property type="protein sequence ID" value="RPB16782.1"/>
    <property type="molecule type" value="Genomic_DNA"/>
</dbReference>
<reference evidence="3 4" key="1">
    <citation type="journal article" date="2018" name="Nat. Ecol. Evol.">
        <title>Pezizomycetes genomes reveal the molecular basis of ectomycorrhizal truffle lifestyle.</title>
        <authorList>
            <person name="Murat C."/>
            <person name="Payen T."/>
            <person name="Noel B."/>
            <person name="Kuo A."/>
            <person name="Morin E."/>
            <person name="Chen J."/>
            <person name="Kohler A."/>
            <person name="Krizsan K."/>
            <person name="Balestrini R."/>
            <person name="Da Silva C."/>
            <person name="Montanini B."/>
            <person name="Hainaut M."/>
            <person name="Levati E."/>
            <person name="Barry K.W."/>
            <person name="Belfiori B."/>
            <person name="Cichocki N."/>
            <person name="Clum A."/>
            <person name="Dockter R.B."/>
            <person name="Fauchery L."/>
            <person name="Guy J."/>
            <person name="Iotti M."/>
            <person name="Le Tacon F."/>
            <person name="Lindquist E.A."/>
            <person name="Lipzen A."/>
            <person name="Malagnac F."/>
            <person name="Mello A."/>
            <person name="Molinier V."/>
            <person name="Miyauchi S."/>
            <person name="Poulain J."/>
            <person name="Riccioni C."/>
            <person name="Rubini A."/>
            <person name="Sitrit Y."/>
            <person name="Splivallo R."/>
            <person name="Traeger S."/>
            <person name="Wang M."/>
            <person name="Zifcakova L."/>
            <person name="Wipf D."/>
            <person name="Zambonelli A."/>
            <person name="Paolocci F."/>
            <person name="Nowrousian M."/>
            <person name="Ottonello S."/>
            <person name="Baldrian P."/>
            <person name="Spatafora J.W."/>
            <person name="Henrissat B."/>
            <person name="Nagy L.G."/>
            <person name="Aury J.M."/>
            <person name="Wincker P."/>
            <person name="Grigoriev I.V."/>
            <person name="Bonfante P."/>
            <person name="Martin F.M."/>
        </authorList>
    </citation>
    <scope>NUCLEOTIDE SEQUENCE [LARGE SCALE GENOMIC DNA]</scope>
    <source>
        <strain evidence="3 4">CCBAS932</strain>
    </source>
</reference>
<evidence type="ECO:0000313" key="3">
    <source>
        <dbReference type="EMBL" id="RPB16782.1"/>
    </source>
</evidence>
<feature type="domain" description="FAS1" evidence="2">
    <location>
        <begin position="31"/>
        <end position="175"/>
    </location>
</feature>
<protein>
    <submittedName>
        <fullName evidence="3">FAS1 domain-containing protein</fullName>
    </submittedName>
</protein>
<dbReference type="GO" id="GO:0050839">
    <property type="term" value="F:cell adhesion molecule binding"/>
    <property type="evidence" value="ECO:0007669"/>
    <property type="project" value="TreeGrafter"/>
</dbReference>
<evidence type="ECO:0000313" key="4">
    <source>
        <dbReference type="Proteomes" id="UP000277580"/>
    </source>
</evidence>
<dbReference type="OrthoDB" id="286301at2759"/>
<dbReference type="InterPro" id="IPR036378">
    <property type="entry name" value="FAS1_dom_sf"/>
</dbReference>